<evidence type="ECO:0000256" key="1">
    <source>
        <dbReference type="ARBA" id="ARBA00022490"/>
    </source>
</evidence>
<feature type="domain" description="RimM N-terminal" evidence="6">
    <location>
        <begin position="7"/>
        <end position="90"/>
    </location>
</feature>
<dbReference type="PANTHER" id="PTHR33692">
    <property type="entry name" value="RIBOSOME MATURATION FACTOR RIMM"/>
    <property type="match status" value="1"/>
</dbReference>
<feature type="domain" description="PRC-barrel" evidence="7">
    <location>
        <begin position="97"/>
        <end position="171"/>
    </location>
</feature>
<evidence type="ECO:0000259" key="6">
    <source>
        <dbReference type="Pfam" id="PF01782"/>
    </source>
</evidence>
<keyword evidence="2 5" id="KW-0690">Ribosome biogenesis</keyword>
<dbReference type="eggNOG" id="COG0806">
    <property type="taxonomic scope" value="Bacteria"/>
</dbReference>
<dbReference type="SUPFAM" id="SSF50447">
    <property type="entry name" value="Translation proteins"/>
    <property type="match status" value="1"/>
</dbReference>
<dbReference type="InterPro" id="IPR009000">
    <property type="entry name" value="Transl_B-barrel_sf"/>
</dbReference>
<dbReference type="NCBIfam" id="TIGR02273">
    <property type="entry name" value="16S_RimM"/>
    <property type="match status" value="1"/>
</dbReference>
<dbReference type="OrthoDB" id="9810331at2"/>
<dbReference type="InterPro" id="IPR011961">
    <property type="entry name" value="RimM"/>
</dbReference>
<evidence type="ECO:0000313" key="9">
    <source>
        <dbReference type="Proteomes" id="UP000050949"/>
    </source>
</evidence>
<dbReference type="GO" id="GO:0005840">
    <property type="term" value="C:ribosome"/>
    <property type="evidence" value="ECO:0007669"/>
    <property type="project" value="InterPro"/>
</dbReference>
<dbReference type="Pfam" id="PF01782">
    <property type="entry name" value="RimM"/>
    <property type="match status" value="1"/>
</dbReference>
<dbReference type="GO" id="GO:0005737">
    <property type="term" value="C:cytoplasm"/>
    <property type="evidence" value="ECO:0007669"/>
    <property type="project" value="UniProtKB-SubCell"/>
</dbReference>
<comment type="subunit">
    <text evidence="5">Binds ribosomal protein uS19.</text>
</comment>
<organism evidence="8 9">
    <name type="scientific">Schleiferilactobacillus harbinensis DSM 16991</name>
    <dbReference type="NCBI Taxonomy" id="1122147"/>
    <lineage>
        <taxon>Bacteria</taxon>
        <taxon>Bacillati</taxon>
        <taxon>Bacillota</taxon>
        <taxon>Bacilli</taxon>
        <taxon>Lactobacillales</taxon>
        <taxon>Lactobacillaceae</taxon>
        <taxon>Schleiferilactobacillus</taxon>
    </lineage>
</organism>
<evidence type="ECO:0000256" key="3">
    <source>
        <dbReference type="ARBA" id="ARBA00022552"/>
    </source>
</evidence>
<dbReference type="InterPro" id="IPR036976">
    <property type="entry name" value="RimM_N_sf"/>
</dbReference>
<dbReference type="InterPro" id="IPR011033">
    <property type="entry name" value="PRC_barrel-like_sf"/>
</dbReference>
<evidence type="ECO:0000313" key="8">
    <source>
        <dbReference type="EMBL" id="KRM24930.1"/>
    </source>
</evidence>
<comment type="domain">
    <text evidence="5">The PRC barrel domain binds ribosomal protein uS19.</text>
</comment>
<dbReference type="RefSeq" id="WP_027827685.1">
    <property type="nucleotide sequence ID" value="NZ_AUEH01000006.1"/>
</dbReference>
<comment type="subcellular location">
    <subcellularLocation>
        <location evidence="5">Cytoplasm</location>
    </subcellularLocation>
</comment>
<comment type="similarity">
    <text evidence="5">Belongs to the RimM family.</text>
</comment>
<dbReference type="InterPro" id="IPR027275">
    <property type="entry name" value="PRC-brl_dom"/>
</dbReference>
<dbReference type="Gene3D" id="2.40.30.60">
    <property type="entry name" value="RimM"/>
    <property type="match status" value="1"/>
</dbReference>
<evidence type="ECO:0000259" key="7">
    <source>
        <dbReference type="Pfam" id="PF05239"/>
    </source>
</evidence>
<dbReference type="EMBL" id="AZFW01000129">
    <property type="protein sequence ID" value="KRM24930.1"/>
    <property type="molecule type" value="Genomic_DNA"/>
</dbReference>
<dbReference type="InterPro" id="IPR002676">
    <property type="entry name" value="RimM_N"/>
</dbReference>
<proteinExistence type="inferred from homology"/>
<accession>A0A0R1X480</accession>
<keyword evidence="1 5" id="KW-0963">Cytoplasm</keyword>
<dbReference type="SUPFAM" id="SSF50346">
    <property type="entry name" value="PRC-barrel domain"/>
    <property type="match status" value="1"/>
</dbReference>
<evidence type="ECO:0000256" key="5">
    <source>
        <dbReference type="HAMAP-Rule" id="MF_00014"/>
    </source>
</evidence>
<keyword evidence="3 5" id="KW-0698">rRNA processing</keyword>
<reference evidence="8 9" key="1">
    <citation type="journal article" date="2015" name="Genome Announc.">
        <title>Expanding the biotechnology potential of lactobacilli through comparative genomics of 213 strains and associated genera.</title>
        <authorList>
            <person name="Sun Z."/>
            <person name="Harris H.M."/>
            <person name="McCann A."/>
            <person name="Guo C."/>
            <person name="Argimon S."/>
            <person name="Zhang W."/>
            <person name="Yang X."/>
            <person name="Jeffery I.B."/>
            <person name="Cooney J.C."/>
            <person name="Kagawa T.F."/>
            <person name="Liu W."/>
            <person name="Song Y."/>
            <person name="Salvetti E."/>
            <person name="Wrobel A."/>
            <person name="Rasinkangas P."/>
            <person name="Parkhill J."/>
            <person name="Rea M.C."/>
            <person name="O'Sullivan O."/>
            <person name="Ritari J."/>
            <person name="Douillard F.P."/>
            <person name="Paul Ross R."/>
            <person name="Yang R."/>
            <person name="Briner A.E."/>
            <person name="Felis G.E."/>
            <person name="de Vos W.M."/>
            <person name="Barrangou R."/>
            <person name="Klaenhammer T.R."/>
            <person name="Caufield P.W."/>
            <person name="Cui Y."/>
            <person name="Zhang H."/>
            <person name="O'Toole P.W."/>
        </authorList>
    </citation>
    <scope>NUCLEOTIDE SEQUENCE [LARGE SCALE GENOMIC DNA]</scope>
    <source>
        <strain evidence="8 9">DSM 16991</strain>
    </source>
</reference>
<dbReference type="AlphaFoldDB" id="A0A0R1X480"/>
<dbReference type="HAMAP" id="MF_00014">
    <property type="entry name" value="Ribosome_mat_RimM"/>
    <property type="match status" value="1"/>
</dbReference>
<name>A0A0R1X480_9LACO</name>
<dbReference type="GO" id="GO:0042274">
    <property type="term" value="P:ribosomal small subunit biogenesis"/>
    <property type="evidence" value="ECO:0007669"/>
    <property type="project" value="UniProtKB-UniRule"/>
</dbReference>
<evidence type="ECO:0000256" key="2">
    <source>
        <dbReference type="ARBA" id="ARBA00022517"/>
    </source>
</evidence>
<keyword evidence="4 5" id="KW-0143">Chaperone</keyword>
<gene>
    <name evidence="5" type="primary">rimM</name>
    <name evidence="8" type="ORF">FC91_GL001301</name>
</gene>
<comment type="caution">
    <text evidence="8">The sequence shown here is derived from an EMBL/GenBank/DDBJ whole genome shotgun (WGS) entry which is preliminary data.</text>
</comment>
<protein>
    <recommendedName>
        <fullName evidence="5">Ribosome maturation factor RimM</fullName>
    </recommendedName>
</protein>
<comment type="function">
    <text evidence="5">An accessory protein needed during the final step in the assembly of 30S ribosomal subunit, possibly for assembly of the head region. Essential for efficient processing of 16S rRNA. May be needed both before and after RbfA during the maturation of 16S rRNA. It has affinity for free ribosomal 30S subunits but not for 70S ribosomes.</text>
</comment>
<dbReference type="PATRIC" id="fig|1122147.4.peg.1345"/>
<dbReference type="PANTHER" id="PTHR33692:SF1">
    <property type="entry name" value="RIBOSOME MATURATION FACTOR RIMM"/>
    <property type="match status" value="1"/>
</dbReference>
<dbReference type="Gene3D" id="2.30.30.240">
    <property type="entry name" value="PRC-barrel domain"/>
    <property type="match status" value="1"/>
</dbReference>
<dbReference type="GO" id="GO:0043022">
    <property type="term" value="F:ribosome binding"/>
    <property type="evidence" value="ECO:0007669"/>
    <property type="project" value="InterPro"/>
</dbReference>
<evidence type="ECO:0000256" key="4">
    <source>
        <dbReference type="ARBA" id="ARBA00023186"/>
    </source>
</evidence>
<dbReference type="GO" id="GO:0006364">
    <property type="term" value="P:rRNA processing"/>
    <property type="evidence" value="ECO:0007669"/>
    <property type="project" value="UniProtKB-UniRule"/>
</dbReference>
<dbReference type="Proteomes" id="UP000050949">
    <property type="component" value="Unassembled WGS sequence"/>
</dbReference>
<sequence length="172" mass="18873">MTQLFRVGEIVNTQGIKGEVRVLTVTDFPEERFQPGSQLVVGQSAATAATPVTVESARPHKQFMLLKFVGIDSINDAEPLKKQTLFVSDAEQGDLAEGEFYYRQIIGLTVLEEETGEELGTVREILSPGANDVWVVAKAGTPDLLIPYIPQVVHRVDLAAGKVYVELMEGMR</sequence>
<dbReference type="Pfam" id="PF05239">
    <property type="entry name" value="PRC"/>
    <property type="match status" value="1"/>
</dbReference>